<feature type="compositionally biased region" description="Basic and acidic residues" evidence="2">
    <location>
        <begin position="18"/>
        <end position="64"/>
    </location>
</feature>
<feature type="compositionally biased region" description="Gly residues" evidence="2">
    <location>
        <begin position="152"/>
        <end position="168"/>
    </location>
</feature>
<evidence type="ECO:0000313" key="3">
    <source>
        <dbReference type="EMBL" id="KAK6124624.1"/>
    </source>
</evidence>
<organism evidence="3 4">
    <name type="scientific">Rehmannia glutinosa</name>
    <name type="common">Chinese foxglove</name>
    <dbReference type="NCBI Taxonomy" id="99300"/>
    <lineage>
        <taxon>Eukaryota</taxon>
        <taxon>Viridiplantae</taxon>
        <taxon>Streptophyta</taxon>
        <taxon>Embryophyta</taxon>
        <taxon>Tracheophyta</taxon>
        <taxon>Spermatophyta</taxon>
        <taxon>Magnoliopsida</taxon>
        <taxon>eudicotyledons</taxon>
        <taxon>Gunneridae</taxon>
        <taxon>Pentapetalae</taxon>
        <taxon>asterids</taxon>
        <taxon>lamiids</taxon>
        <taxon>Lamiales</taxon>
        <taxon>Orobanchaceae</taxon>
        <taxon>Rehmannieae</taxon>
        <taxon>Rehmannia</taxon>
    </lineage>
</organism>
<proteinExistence type="inferred from homology"/>
<dbReference type="Proteomes" id="UP001318860">
    <property type="component" value="Unassembled WGS sequence"/>
</dbReference>
<dbReference type="PANTHER" id="PTHR33493">
    <property type="entry name" value="LATE EMBRYOGENESIS ABUNDANT PROTEIN 6-RELATED"/>
    <property type="match status" value="1"/>
</dbReference>
<accession>A0ABR0UPL5</accession>
<comment type="similarity">
    <text evidence="1">Belongs to the LEA type 1 family.</text>
</comment>
<dbReference type="InterPro" id="IPR005513">
    <property type="entry name" value="LEA_1"/>
</dbReference>
<feature type="region of interest" description="Disordered" evidence="2">
    <location>
        <begin position="1"/>
        <end position="168"/>
    </location>
</feature>
<comment type="caution">
    <text evidence="3">The sequence shown here is derived from an EMBL/GenBank/DDBJ whole genome shotgun (WGS) entry which is preliminary data.</text>
</comment>
<dbReference type="PANTHER" id="PTHR33493:SF2">
    <property type="entry name" value="LATE EMBRYOGENESIS ABUNDANT PROTEIN 46"/>
    <property type="match status" value="1"/>
</dbReference>
<protein>
    <recommendedName>
        <fullName evidence="5">18 kDa seed maturation protein</fullName>
    </recommendedName>
</protein>
<sequence length="168" mass="16792">MQSAKETAANIAASAKAGMEKTKATMQEKAEKMTTRDPLQKEMATEKKEERIHGAERQKQEARAHNVATKQAAAAAGGGTFGHAGRTGGGSYSYTATGVTGQPTGGHQMSALPGHGTGAPTGGQVTEGTIKSHPIGTATGTGRPTTAHNTHVGGGAGTGYGTGDGYSG</sequence>
<evidence type="ECO:0000256" key="1">
    <source>
        <dbReference type="ARBA" id="ARBA00010975"/>
    </source>
</evidence>
<evidence type="ECO:0000256" key="2">
    <source>
        <dbReference type="SAM" id="MobiDB-lite"/>
    </source>
</evidence>
<evidence type="ECO:0008006" key="5">
    <source>
        <dbReference type="Google" id="ProtNLM"/>
    </source>
</evidence>
<reference evidence="3 4" key="1">
    <citation type="journal article" date="2021" name="Comput. Struct. Biotechnol. J.">
        <title>De novo genome assembly of the potent medicinal plant Rehmannia glutinosa using nanopore technology.</title>
        <authorList>
            <person name="Ma L."/>
            <person name="Dong C."/>
            <person name="Song C."/>
            <person name="Wang X."/>
            <person name="Zheng X."/>
            <person name="Niu Y."/>
            <person name="Chen S."/>
            <person name="Feng W."/>
        </authorList>
    </citation>
    <scope>NUCLEOTIDE SEQUENCE [LARGE SCALE GENOMIC DNA]</scope>
    <source>
        <strain evidence="3">DH-2019</strain>
    </source>
</reference>
<keyword evidence="4" id="KW-1185">Reference proteome</keyword>
<dbReference type="EMBL" id="JABTTQ020002344">
    <property type="protein sequence ID" value="KAK6124624.1"/>
    <property type="molecule type" value="Genomic_DNA"/>
</dbReference>
<dbReference type="Pfam" id="PF03760">
    <property type="entry name" value="LEA_1"/>
    <property type="match status" value="1"/>
</dbReference>
<feature type="compositionally biased region" description="Low complexity" evidence="2">
    <location>
        <begin position="136"/>
        <end position="151"/>
    </location>
</feature>
<gene>
    <name evidence="3" type="ORF">DH2020_041638</name>
</gene>
<evidence type="ECO:0000313" key="4">
    <source>
        <dbReference type="Proteomes" id="UP001318860"/>
    </source>
</evidence>
<name>A0ABR0UPL5_REHGL</name>
<feature type="compositionally biased region" description="Gly residues" evidence="2">
    <location>
        <begin position="76"/>
        <end position="91"/>
    </location>
</feature>
<feature type="compositionally biased region" description="Low complexity" evidence="2">
    <location>
        <begin position="92"/>
        <end position="101"/>
    </location>
</feature>